<dbReference type="Proteomes" id="UP000289758">
    <property type="component" value="Unassembled WGS sequence"/>
</dbReference>
<proteinExistence type="predicted"/>
<dbReference type="InterPro" id="IPR029052">
    <property type="entry name" value="Metallo-depent_PP-like"/>
</dbReference>
<dbReference type="GO" id="GO:0008803">
    <property type="term" value="F:bis(5'-nucleosyl)-tetraphosphatase (symmetrical) activity"/>
    <property type="evidence" value="ECO:0007669"/>
    <property type="project" value="TreeGrafter"/>
</dbReference>
<dbReference type="Pfam" id="PF00149">
    <property type="entry name" value="Metallophos"/>
    <property type="match status" value="1"/>
</dbReference>
<dbReference type="Gene3D" id="3.60.21.10">
    <property type="match status" value="1"/>
</dbReference>
<gene>
    <name evidence="2" type="ORF">CRV07_01630</name>
</gene>
<dbReference type="PANTHER" id="PTHR42850:SF4">
    <property type="entry name" value="ZINC-DEPENDENT ENDOPOLYPHOSPHATASE"/>
    <property type="match status" value="1"/>
</dbReference>
<dbReference type="PANTHER" id="PTHR42850">
    <property type="entry name" value="METALLOPHOSPHOESTERASE"/>
    <property type="match status" value="1"/>
</dbReference>
<feature type="domain" description="Calcineurin-like phosphoesterase" evidence="1">
    <location>
        <begin position="3"/>
        <end position="162"/>
    </location>
</feature>
<dbReference type="InterPro" id="IPR004843">
    <property type="entry name" value="Calcineurin-like_PHP"/>
</dbReference>
<evidence type="ECO:0000313" key="2">
    <source>
        <dbReference type="EMBL" id="RXK08526.1"/>
    </source>
</evidence>
<protein>
    <recommendedName>
        <fullName evidence="1">Calcineurin-like phosphoesterase domain-containing protein</fullName>
    </recommendedName>
</protein>
<organism evidence="2 3">
    <name type="scientific">Halarcobacter ebronensis</name>
    <dbReference type="NCBI Taxonomy" id="1462615"/>
    <lineage>
        <taxon>Bacteria</taxon>
        <taxon>Pseudomonadati</taxon>
        <taxon>Campylobacterota</taxon>
        <taxon>Epsilonproteobacteria</taxon>
        <taxon>Campylobacterales</taxon>
        <taxon>Arcobacteraceae</taxon>
        <taxon>Halarcobacter</taxon>
    </lineage>
</organism>
<reference evidence="2 3" key="1">
    <citation type="submission" date="2017-10" db="EMBL/GenBank/DDBJ databases">
        <title>Genomics of the genus Arcobacter.</title>
        <authorList>
            <person name="Perez-Cataluna A."/>
            <person name="Figueras M.J."/>
        </authorList>
    </citation>
    <scope>NUCLEOTIDE SEQUENCE [LARGE SCALE GENOMIC DNA]</scope>
    <source>
        <strain evidence="2 3">CECT 8441</strain>
    </source>
</reference>
<dbReference type="OrthoDB" id="9807890at2"/>
<evidence type="ECO:0000259" key="1">
    <source>
        <dbReference type="Pfam" id="PF00149"/>
    </source>
</evidence>
<dbReference type="GO" id="GO:0016791">
    <property type="term" value="F:phosphatase activity"/>
    <property type="evidence" value="ECO:0007669"/>
    <property type="project" value="TreeGrafter"/>
</dbReference>
<dbReference type="EMBL" id="PDKK01000001">
    <property type="protein sequence ID" value="RXK08526.1"/>
    <property type="molecule type" value="Genomic_DNA"/>
</dbReference>
<keyword evidence="3" id="KW-1185">Reference proteome</keyword>
<dbReference type="GO" id="GO:0005737">
    <property type="term" value="C:cytoplasm"/>
    <property type="evidence" value="ECO:0007669"/>
    <property type="project" value="TreeGrafter"/>
</dbReference>
<dbReference type="InterPro" id="IPR050126">
    <property type="entry name" value="Ap4A_hydrolase"/>
</dbReference>
<evidence type="ECO:0000313" key="3">
    <source>
        <dbReference type="Proteomes" id="UP000289758"/>
    </source>
</evidence>
<name>A0A4Q1AU25_9BACT</name>
<sequence length="210" mass="24510">MDLLKLIPKNAEIIFLGDLVDKGLNSKKVIDFVIEGNYKCILGNHEKYMLTYIEESLYKSIDNKWSVSDEKYGGKQTLENYINDDSSLEKHLDWIKNLPSYILIENYFITHGYGLPYFNRKDDPNYKKQLMTNRLDKSKYESEWEDINSHNIINIFGHCAFKEVNIGGKYFGIDTGCVYNNKLTAIELNSKKIIQVPTHQNDITNVRMFD</sequence>
<comment type="caution">
    <text evidence="2">The sequence shown here is derived from an EMBL/GenBank/DDBJ whole genome shotgun (WGS) entry which is preliminary data.</text>
</comment>
<dbReference type="GO" id="GO:0110154">
    <property type="term" value="P:RNA decapping"/>
    <property type="evidence" value="ECO:0007669"/>
    <property type="project" value="TreeGrafter"/>
</dbReference>
<dbReference type="AlphaFoldDB" id="A0A4Q1AU25"/>
<accession>A0A4Q1AU25</accession>
<dbReference type="SUPFAM" id="SSF56300">
    <property type="entry name" value="Metallo-dependent phosphatases"/>
    <property type="match status" value="1"/>
</dbReference>